<reference evidence="1 2" key="1">
    <citation type="journal article" date="2018" name="Front. Plant Sci.">
        <title>Red Clover (Trifolium pratense) and Zigzag Clover (T. medium) - A Picture of Genomic Similarities and Differences.</title>
        <authorList>
            <person name="Dluhosova J."/>
            <person name="Istvanek J."/>
            <person name="Nedelnik J."/>
            <person name="Repkova J."/>
        </authorList>
    </citation>
    <scope>NUCLEOTIDE SEQUENCE [LARGE SCALE GENOMIC DNA]</scope>
    <source>
        <strain evidence="2">cv. 10/8</strain>
        <tissue evidence="1">Leaf</tissue>
    </source>
</reference>
<proteinExistence type="predicted"/>
<dbReference type="Proteomes" id="UP000265520">
    <property type="component" value="Unassembled WGS sequence"/>
</dbReference>
<sequence length="25" mass="2496">MFVAERGKVVVRCGGGAGCLSGGWV</sequence>
<dbReference type="AlphaFoldDB" id="A0A392TJX8"/>
<comment type="caution">
    <text evidence="1">The sequence shown here is derived from an EMBL/GenBank/DDBJ whole genome shotgun (WGS) entry which is preliminary data.</text>
</comment>
<feature type="non-terminal residue" evidence="1">
    <location>
        <position position="25"/>
    </location>
</feature>
<name>A0A392TJX8_9FABA</name>
<evidence type="ECO:0000313" key="1">
    <source>
        <dbReference type="EMBL" id="MCI60446.1"/>
    </source>
</evidence>
<dbReference type="EMBL" id="LXQA010581629">
    <property type="protein sequence ID" value="MCI60446.1"/>
    <property type="molecule type" value="Genomic_DNA"/>
</dbReference>
<evidence type="ECO:0000313" key="2">
    <source>
        <dbReference type="Proteomes" id="UP000265520"/>
    </source>
</evidence>
<accession>A0A392TJX8</accession>
<organism evidence="1 2">
    <name type="scientific">Trifolium medium</name>
    <dbReference type="NCBI Taxonomy" id="97028"/>
    <lineage>
        <taxon>Eukaryota</taxon>
        <taxon>Viridiplantae</taxon>
        <taxon>Streptophyta</taxon>
        <taxon>Embryophyta</taxon>
        <taxon>Tracheophyta</taxon>
        <taxon>Spermatophyta</taxon>
        <taxon>Magnoliopsida</taxon>
        <taxon>eudicotyledons</taxon>
        <taxon>Gunneridae</taxon>
        <taxon>Pentapetalae</taxon>
        <taxon>rosids</taxon>
        <taxon>fabids</taxon>
        <taxon>Fabales</taxon>
        <taxon>Fabaceae</taxon>
        <taxon>Papilionoideae</taxon>
        <taxon>50 kb inversion clade</taxon>
        <taxon>NPAAA clade</taxon>
        <taxon>Hologalegina</taxon>
        <taxon>IRL clade</taxon>
        <taxon>Trifolieae</taxon>
        <taxon>Trifolium</taxon>
    </lineage>
</organism>
<protein>
    <submittedName>
        <fullName evidence="1">Uncharacterized protein</fullName>
    </submittedName>
</protein>
<keyword evidence="2" id="KW-1185">Reference proteome</keyword>